<comment type="caution">
    <text evidence="2">The sequence shown here is derived from an EMBL/GenBank/DDBJ whole genome shotgun (WGS) entry which is preliminary data.</text>
</comment>
<feature type="compositionally biased region" description="Basic residues" evidence="1">
    <location>
        <begin position="160"/>
        <end position="172"/>
    </location>
</feature>
<reference evidence="2 3" key="1">
    <citation type="journal article" date="2019" name="New Phytol.">
        <title>Comparative genomics reveals unique wood-decay strategies and fruiting body development in the Schizophyllaceae.</title>
        <authorList>
            <person name="Almasi E."/>
            <person name="Sahu N."/>
            <person name="Krizsan K."/>
            <person name="Balint B."/>
            <person name="Kovacs G.M."/>
            <person name="Kiss B."/>
            <person name="Cseklye J."/>
            <person name="Drula E."/>
            <person name="Henrissat B."/>
            <person name="Nagy I."/>
            <person name="Chovatia M."/>
            <person name="Adam C."/>
            <person name="LaButti K."/>
            <person name="Lipzen A."/>
            <person name="Riley R."/>
            <person name="Grigoriev I.V."/>
            <person name="Nagy L.G."/>
        </authorList>
    </citation>
    <scope>NUCLEOTIDE SEQUENCE [LARGE SCALE GENOMIC DNA]</scope>
    <source>
        <strain evidence="2 3">NL-1724</strain>
    </source>
</reference>
<evidence type="ECO:0000313" key="2">
    <source>
        <dbReference type="EMBL" id="TRM61294.1"/>
    </source>
</evidence>
<dbReference type="Proteomes" id="UP000320762">
    <property type="component" value="Unassembled WGS sequence"/>
</dbReference>
<gene>
    <name evidence="2" type="ORF">BD626DRAFT_84659</name>
</gene>
<keyword evidence="3" id="KW-1185">Reference proteome</keyword>
<organism evidence="2 3">
    <name type="scientific">Schizophyllum amplum</name>
    <dbReference type="NCBI Taxonomy" id="97359"/>
    <lineage>
        <taxon>Eukaryota</taxon>
        <taxon>Fungi</taxon>
        <taxon>Dikarya</taxon>
        <taxon>Basidiomycota</taxon>
        <taxon>Agaricomycotina</taxon>
        <taxon>Agaricomycetes</taxon>
        <taxon>Agaricomycetidae</taxon>
        <taxon>Agaricales</taxon>
        <taxon>Schizophyllaceae</taxon>
        <taxon>Schizophyllum</taxon>
    </lineage>
</organism>
<dbReference type="AlphaFoldDB" id="A0A550C918"/>
<name>A0A550C918_9AGAR</name>
<proteinExistence type="predicted"/>
<evidence type="ECO:0000313" key="3">
    <source>
        <dbReference type="Proteomes" id="UP000320762"/>
    </source>
</evidence>
<dbReference type="EMBL" id="VDMD01000017">
    <property type="protein sequence ID" value="TRM61294.1"/>
    <property type="molecule type" value="Genomic_DNA"/>
</dbReference>
<feature type="region of interest" description="Disordered" evidence="1">
    <location>
        <begin position="159"/>
        <end position="180"/>
    </location>
</feature>
<sequence length="180" mass="20481">MSMSGAAQTRVHLWSIYPRLLRLGIRISLASALVQFLHSTLLALPIPSLPSCWHLLGVSSHHLVHLLAAISYDSPSPTFILRRSPHSIRQESASLTASSPLHPTMLRWSWNHTRYYNLARLLFSSLGQIVSVLDANAFQLRTTVIMVLRRLRRTLERQRRTPCARHLTHRGPKPLSPTYQ</sequence>
<protein>
    <submittedName>
        <fullName evidence="2">Uncharacterized protein</fullName>
    </submittedName>
</protein>
<evidence type="ECO:0000256" key="1">
    <source>
        <dbReference type="SAM" id="MobiDB-lite"/>
    </source>
</evidence>
<accession>A0A550C918</accession>